<feature type="compositionally biased region" description="Polar residues" evidence="7">
    <location>
        <begin position="356"/>
        <end position="368"/>
    </location>
</feature>
<evidence type="ECO:0000256" key="2">
    <source>
        <dbReference type="ARBA" id="ARBA00008320"/>
    </source>
</evidence>
<evidence type="ECO:0000313" key="10">
    <source>
        <dbReference type="Proteomes" id="UP001219518"/>
    </source>
</evidence>
<feature type="compositionally biased region" description="Basic and acidic residues" evidence="7">
    <location>
        <begin position="315"/>
        <end position="332"/>
    </location>
</feature>
<name>A0AAE1HTH5_9NEOP</name>
<feature type="compositionally biased region" description="Basic and acidic residues" evidence="7">
    <location>
        <begin position="339"/>
        <end position="352"/>
    </location>
</feature>
<keyword evidence="8" id="KW-0732">Signal</keyword>
<dbReference type="PIRSF" id="PIRSF038170">
    <property type="entry name" value="tRNA_m1A_mtfrase"/>
    <property type="match status" value="1"/>
</dbReference>
<accession>A0AAE1HTH5</accession>
<proteinExistence type="inferred from homology"/>
<protein>
    <recommendedName>
        <fullName evidence="3">tRNA (adenine(58)-N(1))-methyltransferase non-catalytic subunit TRM6</fullName>
    </recommendedName>
    <alternativeName>
        <fullName evidence="6">tRNA(m1A58)-methyltransferase subunit TRM6</fullName>
    </alternativeName>
</protein>
<comment type="similarity">
    <text evidence="2">Belongs to the TRM6/GCD10 family.</text>
</comment>
<feature type="region of interest" description="Disordered" evidence="7">
    <location>
        <begin position="315"/>
        <end position="391"/>
    </location>
</feature>
<keyword evidence="10" id="KW-1185">Reference proteome</keyword>
<evidence type="ECO:0000313" key="9">
    <source>
        <dbReference type="EMBL" id="KAK3926536.1"/>
    </source>
</evidence>
<comment type="subcellular location">
    <subcellularLocation>
        <location evidence="1">Nucleus</location>
    </subcellularLocation>
</comment>
<evidence type="ECO:0000256" key="3">
    <source>
        <dbReference type="ARBA" id="ARBA00021704"/>
    </source>
</evidence>
<evidence type="ECO:0000256" key="1">
    <source>
        <dbReference type="ARBA" id="ARBA00004123"/>
    </source>
</evidence>
<gene>
    <name evidence="9" type="ORF">KUF71_014753</name>
</gene>
<feature type="compositionally biased region" description="Low complexity" evidence="7">
    <location>
        <begin position="106"/>
        <end position="120"/>
    </location>
</feature>
<dbReference type="GO" id="GO:0030488">
    <property type="term" value="P:tRNA methylation"/>
    <property type="evidence" value="ECO:0007669"/>
    <property type="project" value="InterPro"/>
</dbReference>
<dbReference type="Proteomes" id="UP001219518">
    <property type="component" value="Unassembled WGS sequence"/>
</dbReference>
<dbReference type="Pfam" id="PF04189">
    <property type="entry name" value="Gcd10p"/>
    <property type="match status" value="1"/>
</dbReference>
<dbReference type="PANTHER" id="PTHR12945">
    <property type="entry name" value="TRANSLATION INITIATION FACTOR EIF3-RELATED"/>
    <property type="match status" value="1"/>
</dbReference>
<keyword evidence="5" id="KW-0539">Nucleus</keyword>
<feature type="chain" id="PRO_5042094531" description="tRNA (adenine(58)-N(1))-methyltransferase non-catalytic subunit TRM6" evidence="8">
    <location>
        <begin position="27"/>
        <end position="499"/>
    </location>
</feature>
<evidence type="ECO:0000256" key="6">
    <source>
        <dbReference type="ARBA" id="ARBA00032319"/>
    </source>
</evidence>
<evidence type="ECO:0000256" key="7">
    <source>
        <dbReference type="SAM" id="MobiDB-lite"/>
    </source>
</evidence>
<feature type="region of interest" description="Disordered" evidence="7">
    <location>
        <begin position="106"/>
        <end position="125"/>
    </location>
</feature>
<feature type="signal peptide" evidence="8">
    <location>
        <begin position="1"/>
        <end position="26"/>
    </location>
</feature>
<dbReference type="PANTHER" id="PTHR12945:SF0">
    <property type="entry name" value="TRNA (ADENINE(58)-N(1))-METHYLTRANSFERASE NON-CATALYTIC SUBUNIT TRM6"/>
    <property type="match status" value="1"/>
</dbReference>
<dbReference type="EMBL" id="JAHWGI010001262">
    <property type="protein sequence ID" value="KAK3926536.1"/>
    <property type="molecule type" value="Genomic_DNA"/>
</dbReference>
<dbReference type="AlphaFoldDB" id="A0AAE1HTH5"/>
<comment type="caution">
    <text evidence="9">The sequence shown here is derived from an EMBL/GenBank/DDBJ whole genome shotgun (WGS) entry which is preliminary data.</text>
</comment>
<keyword evidence="4" id="KW-0819">tRNA processing</keyword>
<evidence type="ECO:0000256" key="8">
    <source>
        <dbReference type="SAM" id="SignalP"/>
    </source>
</evidence>
<evidence type="ECO:0000256" key="4">
    <source>
        <dbReference type="ARBA" id="ARBA00022694"/>
    </source>
</evidence>
<reference evidence="9" key="1">
    <citation type="submission" date="2021-07" db="EMBL/GenBank/DDBJ databases">
        <authorList>
            <person name="Catto M.A."/>
            <person name="Jacobson A."/>
            <person name="Kennedy G."/>
            <person name="Labadie P."/>
            <person name="Hunt B.G."/>
            <person name="Srinivasan R."/>
        </authorList>
    </citation>
    <scope>NUCLEOTIDE SEQUENCE</scope>
    <source>
        <strain evidence="9">PL_HMW_Pooled</strain>
        <tissue evidence="9">Head</tissue>
    </source>
</reference>
<dbReference type="GO" id="GO:0005634">
    <property type="term" value="C:nucleus"/>
    <property type="evidence" value="ECO:0007669"/>
    <property type="project" value="UniProtKB-SubCell"/>
</dbReference>
<dbReference type="GO" id="GO:0031515">
    <property type="term" value="C:tRNA (m1A) methyltransferase complex"/>
    <property type="evidence" value="ECO:0007669"/>
    <property type="project" value="InterPro"/>
</dbReference>
<sequence length="499" mass="55833">MARARAADRLNAVLMFSVGFKLSAMAGALDTVKAGDYIVIQRQDYFKLHKVSENGTVNLGKDILDIGSVIGKPVWTTYRLEQKKGGRRNYQLKECSITDLKDDSITMSNNSTSTSGTDNRNIVDDGSSQKLSMEEIVSLREEGRSSKEIVGTLIENSTTFHSKTEYSQQKYLKKKEKKYFEYITIRKPTLRLIAEIMFRLDQGKIFGLRIDTLSQIPTAVNLHAHGKYIVFESGCQGLTAAALLNGLSNEGRLVYVHLGNYPSKQALLALNMTPEQENSLICVNIYNLLRKLKSECNGITGEEIKLEGIQETSTDPKDIELKQEISPKEKELQPALEEESVKPETDNKKGADENDQPLTSSDQENSCQNKRKHSESGNDDGSAKKKSRWEVETDRAVSTLHAKADGLVIACREHPSSVLKALLPLIAPSRNFVVYGQVREPLLELLQELIKRPDVTNVRLTDTWLRHYQVESNRTHPLVNMTGSGGYLLTGVKVQPKDF</sequence>
<evidence type="ECO:0000256" key="5">
    <source>
        <dbReference type="ARBA" id="ARBA00023242"/>
    </source>
</evidence>
<reference evidence="9" key="2">
    <citation type="journal article" date="2023" name="BMC Genomics">
        <title>Pest status, molecular evolution, and epigenetic factors derived from the genome assembly of Frankliniella fusca, a thysanopteran phytovirus vector.</title>
        <authorList>
            <person name="Catto M.A."/>
            <person name="Labadie P.E."/>
            <person name="Jacobson A.L."/>
            <person name="Kennedy G.G."/>
            <person name="Srinivasan R."/>
            <person name="Hunt B.G."/>
        </authorList>
    </citation>
    <scope>NUCLEOTIDE SEQUENCE</scope>
    <source>
        <strain evidence="9">PL_HMW_Pooled</strain>
    </source>
</reference>
<dbReference type="InterPro" id="IPR017423">
    <property type="entry name" value="TRM6"/>
</dbReference>
<organism evidence="9 10">
    <name type="scientific">Frankliniella fusca</name>
    <dbReference type="NCBI Taxonomy" id="407009"/>
    <lineage>
        <taxon>Eukaryota</taxon>
        <taxon>Metazoa</taxon>
        <taxon>Ecdysozoa</taxon>
        <taxon>Arthropoda</taxon>
        <taxon>Hexapoda</taxon>
        <taxon>Insecta</taxon>
        <taxon>Pterygota</taxon>
        <taxon>Neoptera</taxon>
        <taxon>Paraneoptera</taxon>
        <taxon>Thysanoptera</taxon>
        <taxon>Terebrantia</taxon>
        <taxon>Thripoidea</taxon>
        <taxon>Thripidae</taxon>
        <taxon>Frankliniella</taxon>
    </lineage>
</organism>